<keyword evidence="5 7" id="KW-0119">Carbohydrate metabolism</keyword>
<dbReference type="GO" id="GO:0046872">
    <property type="term" value="F:metal ion binding"/>
    <property type="evidence" value="ECO:0007669"/>
    <property type="project" value="UniProtKB-KW"/>
</dbReference>
<feature type="binding site" evidence="10">
    <location>
        <position position="10"/>
    </location>
    <ligand>
        <name>Mg(2+)</name>
        <dbReference type="ChEBI" id="CHEBI:18420"/>
    </ligand>
</feature>
<evidence type="ECO:0000256" key="2">
    <source>
        <dbReference type="ARBA" id="ARBA00022490"/>
    </source>
</evidence>
<feature type="binding site" evidence="10">
    <location>
        <position position="127"/>
    </location>
    <ligand>
        <name>Mg(2+)</name>
        <dbReference type="ChEBI" id="CHEBI:18420"/>
    </ligand>
</feature>
<comment type="subcellular location">
    <subcellularLocation>
        <location evidence="1 7">Cytoplasm</location>
    </subcellularLocation>
</comment>
<evidence type="ECO:0000256" key="7">
    <source>
        <dbReference type="PIRNR" id="PIRNR004682"/>
    </source>
</evidence>
<evidence type="ECO:0000256" key="8">
    <source>
        <dbReference type="PIRSR" id="PIRSR004682-1"/>
    </source>
</evidence>
<evidence type="ECO:0000256" key="4">
    <source>
        <dbReference type="ARBA" id="ARBA00022801"/>
    </source>
</evidence>
<name>A0A931CT43_9BACT</name>
<proteinExistence type="inferred from homology"/>
<dbReference type="PANTHER" id="PTHR42891">
    <property type="entry name" value="D-GLYCERO-BETA-D-MANNO-HEPTOSE-1,7-BISPHOSPHATE 7-PHOSPHATASE"/>
    <property type="match status" value="1"/>
</dbReference>
<gene>
    <name evidence="11" type="primary">gmhB</name>
    <name evidence="11" type="ORF">H0S81_00530</name>
</gene>
<organism evidence="11 12">
    <name type="scientific">Desulfotignum balticum</name>
    <dbReference type="NCBI Taxonomy" id="115781"/>
    <lineage>
        <taxon>Bacteria</taxon>
        <taxon>Pseudomonadati</taxon>
        <taxon>Thermodesulfobacteriota</taxon>
        <taxon>Desulfobacteria</taxon>
        <taxon>Desulfobacterales</taxon>
        <taxon>Desulfobacteraceae</taxon>
        <taxon>Desulfotignum</taxon>
    </lineage>
</organism>
<dbReference type="EMBL" id="JACCQK010000018">
    <property type="protein sequence ID" value="MBG0778405.1"/>
    <property type="molecule type" value="Genomic_DNA"/>
</dbReference>
<feature type="binding site" evidence="10">
    <location>
        <position position="92"/>
    </location>
    <ligand>
        <name>Zn(2+)</name>
        <dbReference type="ChEBI" id="CHEBI:29105"/>
    </ligand>
</feature>
<evidence type="ECO:0000313" key="12">
    <source>
        <dbReference type="Proteomes" id="UP000706172"/>
    </source>
</evidence>
<keyword evidence="2 7" id="KW-0963">Cytoplasm</keyword>
<feature type="site" description="Stabilizes the phosphoryl group" evidence="9">
    <location>
        <position position="51"/>
    </location>
</feature>
<keyword evidence="10" id="KW-0862">Zinc</keyword>
<evidence type="ECO:0000256" key="1">
    <source>
        <dbReference type="ARBA" id="ARBA00004496"/>
    </source>
</evidence>
<evidence type="ECO:0000256" key="5">
    <source>
        <dbReference type="ARBA" id="ARBA00023277"/>
    </source>
</evidence>
<feature type="active site" description="Proton donor" evidence="8">
    <location>
        <position position="10"/>
    </location>
</feature>
<dbReference type="Pfam" id="PF13242">
    <property type="entry name" value="Hydrolase_like"/>
    <property type="match status" value="1"/>
</dbReference>
<dbReference type="Gene3D" id="3.40.50.1000">
    <property type="entry name" value="HAD superfamily/HAD-like"/>
    <property type="match status" value="1"/>
</dbReference>
<dbReference type="CDD" id="cd07503">
    <property type="entry name" value="HAD_HisB-N"/>
    <property type="match status" value="1"/>
</dbReference>
<evidence type="ECO:0000313" key="11">
    <source>
        <dbReference type="EMBL" id="MBG0778405.1"/>
    </source>
</evidence>
<dbReference type="GO" id="GO:0016791">
    <property type="term" value="F:phosphatase activity"/>
    <property type="evidence" value="ECO:0007669"/>
    <property type="project" value="InterPro"/>
</dbReference>
<dbReference type="InterPro" id="IPR004446">
    <property type="entry name" value="Heptose_bisP_phosphatase"/>
</dbReference>
<dbReference type="EC" id="3.1.3.-" evidence="7"/>
<dbReference type="InterPro" id="IPR036412">
    <property type="entry name" value="HAD-like_sf"/>
</dbReference>
<dbReference type="GO" id="GO:0005975">
    <property type="term" value="P:carbohydrate metabolic process"/>
    <property type="evidence" value="ECO:0007669"/>
    <property type="project" value="InterPro"/>
</dbReference>
<evidence type="ECO:0000256" key="9">
    <source>
        <dbReference type="PIRSR" id="PIRSR004682-3"/>
    </source>
</evidence>
<feature type="binding site" evidence="10">
    <location>
        <position position="8"/>
    </location>
    <ligand>
        <name>Mg(2+)</name>
        <dbReference type="ChEBI" id="CHEBI:18420"/>
    </ligand>
</feature>
<comment type="cofactor">
    <cofactor evidence="10">
        <name>Mg(2+)</name>
        <dbReference type="ChEBI" id="CHEBI:18420"/>
    </cofactor>
</comment>
<dbReference type="PANTHER" id="PTHR42891:SF1">
    <property type="entry name" value="D-GLYCERO-BETA-D-MANNO-HEPTOSE-1,7-BISPHOSPHATE 7-PHOSPHATASE"/>
    <property type="match status" value="1"/>
</dbReference>
<dbReference type="InterPro" id="IPR023214">
    <property type="entry name" value="HAD_sf"/>
</dbReference>
<comment type="similarity">
    <text evidence="7">Belongs to the gmhB family.</text>
</comment>
<dbReference type="NCBIfam" id="NF006506">
    <property type="entry name" value="PRK08942.1"/>
    <property type="match status" value="1"/>
</dbReference>
<feature type="binding site" evidence="10">
    <location>
        <position position="100"/>
    </location>
    <ligand>
        <name>Zn(2+)</name>
        <dbReference type="ChEBI" id="CHEBI:29105"/>
    </ligand>
</feature>
<sequence length="188" mass="20581">MAAVVFLDRDGVINQDSPEYIKHPSEFHFIPGSRRAIARLNRHGFDVIVITNQSIIGRNMVTMQTLDLIFDKMYQGIDAAGGRILDTFLCPHTPDAGCDCRKPKPGLIYQAKAGYDIDLSRSLFVGDSVKDIQAARNAGCGKAVLVATGNGKQAFQALTDQGEPPDYFAENLMAAAHWITQQPRHPAP</sequence>
<dbReference type="AlphaFoldDB" id="A0A931CT43"/>
<protein>
    <recommendedName>
        <fullName evidence="6 7">D,D-heptose 1,7-bisphosphate phosphatase</fullName>
        <ecNumber evidence="7">3.1.3.-</ecNumber>
    </recommendedName>
</protein>
<comment type="caution">
    <text evidence="11">The sequence shown here is derived from an EMBL/GenBank/DDBJ whole genome shotgun (WGS) entry which is preliminary data.</text>
</comment>
<dbReference type="NCBIfam" id="TIGR01662">
    <property type="entry name" value="HAD-SF-IIIA"/>
    <property type="match status" value="1"/>
</dbReference>
<keyword evidence="3 10" id="KW-0479">Metal-binding</keyword>
<comment type="cofactor">
    <cofactor evidence="10">
        <name>Zn(2+)</name>
        <dbReference type="ChEBI" id="CHEBI:29105"/>
    </cofactor>
</comment>
<feature type="site" description="Stabilizes the phosphoryl group" evidence="9">
    <location>
        <position position="102"/>
    </location>
</feature>
<keyword evidence="4 7" id="KW-0378">Hydrolase</keyword>
<feature type="binding site" evidence="10">
    <location>
        <position position="98"/>
    </location>
    <ligand>
        <name>Zn(2+)</name>
        <dbReference type="ChEBI" id="CHEBI:29105"/>
    </ligand>
</feature>
<evidence type="ECO:0000256" key="10">
    <source>
        <dbReference type="PIRSR" id="PIRSR004682-4"/>
    </source>
</evidence>
<keyword evidence="10" id="KW-0460">Magnesium</keyword>
<evidence type="ECO:0000256" key="6">
    <source>
        <dbReference type="ARBA" id="ARBA00031828"/>
    </source>
</evidence>
<dbReference type="SUPFAM" id="SSF56784">
    <property type="entry name" value="HAD-like"/>
    <property type="match status" value="1"/>
</dbReference>
<accession>A0A931CT43</accession>
<dbReference type="Proteomes" id="UP000706172">
    <property type="component" value="Unassembled WGS sequence"/>
</dbReference>
<dbReference type="InterPro" id="IPR006543">
    <property type="entry name" value="Histidinol-phos"/>
</dbReference>
<evidence type="ECO:0000256" key="3">
    <source>
        <dbReference type="ARBA" id="ARBA00022723"/>
    </source>
</evidence>
<feature type="site" description="Contributes to substrate recognition" evidence="9">
    <location>
        <position position="101"/>
    </location>
</feature>
<dbReference type="InterPro" id="IPR006549">
    <property type="entry name" value="HAD-SF_hydro_IIIA"/>
</dbReference>
<dbReference type="NCBIfam" id="TIGR01656">
    <property type="entry name" value="Histidinol-ppas"/>
    <property type="match status" value="1"/>
</dbReference>
<dbReference type="GO" id="GO:0005737">
    <property type="term" value="C:cytoplasm"/>
    <property type="evidence" value="ECO:0007669"/>
    <property type="project" value="UniProtKB-SubCell"/>
</dbReference>
<feature type="active site" description="Nucleophile" evidence="8">
    <location>
        <position position="8"/>
    </location>
</feature>
<reference evidence="11" key="1">
    <citation type="submission" date="2020-07" db="EMBL/GenBank/DDBJ databases">
        <title>Severe corrosion of carbon steel in oil field produced water can be linked to methanogenic archaea containing a special type of NiFe hydrogenase.</title>
        <authorList>
            <person name="Lahme S."/>
            <person name="Mand J."/>
            <person name="Longwell J."/>
            <person name="Smith R."/>
            <person name="Enning D."/>
        </authorList>
    </citation>
    <scope>NUCLEOTIDE SEQUENCE</scope>
    <source>
        <strain evidence="11">MIC098Bin6</strain>
    </source>
</reference>
<feature type="binding site" evidence="10">
    <location>
        <position position="90"/>
    </location>
    <ligand>
        <name>Zn(2+)</name>
        <dbReference type="ChEBI" id="CHEBI:29105"/>
    </ligand>
</feature>
<dbReference type="PIRSF" id="PIRSF004682">
    <property type="entry name" value="GmhB"/>
    <property type="match status" value="1"/>
</dbReference>